<dbReference type="GO" id="GO:0005886">
    <property type="term" value="C:plasma membrane"/>
    <property type="evidence" value="ECO:0007669"/>
    <property type="project" value="TreeGrafter"/>
</dbReference>
<gene>
    <name evidence="14" type="ORF">DSTB1V02_LOCUS11210</name>
</gene>
<evidence type="ECO:0000256" key="4">
    <source>
        <dbReference type="ARBA" id="ARBA00022461"/>
    </source>
</evidence>
<reference evidence="14" key="1">
    <citation type="submission" date="2020-11" db="EMBL/GenBank/DDBJ databases">
        <authorList>
            <person name="Tran Van P."/>
        </authorList>
    </citation>
    <scope>NUCLEOTIDE SEQUENCE</scope>
</reference>
<protein>
    <submittedName>
        <fullName evidence="14">Uncharacterized protein</fullName>
    </submittedName>
</protein>
<dbReference type="EMBL" id="LR903072">
    <property type="protein sequence ID" value="CAD7251443.1"/>
    <property type="molecule type" value="Genomic_DNA"/>
</dbReference>
<evidence type="ECO:0000256" key="6">
    <source>
        <dbReference type="ARBA" id="ARBA00022989"/>
    </source>
</evidence>
<dbReference type="EMBL" id="CAJPEV010003555">
    <property type="protein sequence ID" value="CAG0900006.1"/>
    <property type="molecule type" value="Genomic_DNA"/>
</dbReference>
<dbReference type="AlphaFoldDB" id="A0A7R9FQR4"/>
<proteinExistence type="inferred from homology"/>
<dbReference type="InterPro" id="IPR001873">
    <property type="entry name" value="ENaC"/>
</dbReference>
<dbReference type="Gene3D" id="1.10.287.770">
    <property type="entry name" value="YojJ-like"/>
    <property type="match status" value="1"/>
</dbReference>
<evidence type="ECO:0000256" key="11">
    <source>
        <dbReference type="ARBA" id="ARBA00023303"/>
    </source>
</evidence>
<dbReference type="Proteomes" id="UP000677054">
    <property type="component" value="Unassembled WGS sequence"/>
</dbReference>
<keyword evidence="3 12" id="KW-0813">Transport</keyword>
<evidence type="ECO:0000256" key="3">
    <source>
        <dbReference type="ARBA" id="ARBA00022448"/>
    </source>
</evidence>
<evidence type="ECO:0000256" key="7">
    <source>
        <dbReference type="ARBA" id="ARBA00023053"/>
    </source>
</evidence>
<evidence type="ECO:0000256" key="8">
    <source>
        <dbReference type="ARBA" id="ARBA00023065"/>
    </source>
</evidence>
<dbReference type="GO" id="GO:0015280">
    <property type="term" value="F:ligand-gated sodium channel activity"/>
    <property type="evidence" value="ECO:0007669"/>
    <property type="project" value="TreeGrafter"/>
</dbReference>
<keyword evidence="9 13" id="KW-0472">Membrane</keyword>
<keyword evidence="15" id="KW-1185">Reference proteome</keyword>
<keyword evidence="7" id="KW-0915">Sodium</keyword>
<evidence type="ECO:0000256" key="13">
    <source>
        <dbReference type="SAM" id="Phobius"/>
    </source>
</evidence>
<evidence type="ECO:0000256" key="2">
    <source>
        <dbReference type="ARBA" id="ARBA00007193"/>
    </source>
</evidence>
<comment type="similarity">
    <text evidence="2 12">Belongs to the amiloride-sensitive sodium channel (TC 1.A.6) family.</text>
</comment>
<comment type="subcellular location">
    <subcellularLocation>
        <location evidence="1">Membrane</location>
        <topology evidence="1">Multi-pass membrane protein</topology>
    </subcellularLocation>
</comment>
<dbReference type="OrthoDB" id="6336951at2759"/>
<keyword evidence="8 12" id="KW-0406">Ion transport</keyword>
<dbReference type="PANTHER" id="PTHR11690:SF300">
    <property type="entry name" value="PICKPOCKET PROTEIN 19"/>
    <property type="match status" value="1"/>
</dbReference>
<dbReference type="PANTHER" id="PTHR11690">
    <property type="entry name" value="AMILORIDE-SENSITIVE SODIUM CHANNEL-RELATED"/>
    <property type="match status" value="1"/>
</dbReference>
<evidence type="ECO:0000256" key="10">
    <source>
        <dbReference type="ARBA" id="ARBA00023201"/>
    </source>
</evidence>
<evidence type="ECO:0000256" key="12">
    <source>
        <dbReference type="RuleBase" id="RU000679"/>
    </source>
</evidence>
<evidence type="ECO:0000256" key="1">
    <source>
        <dbReference type="ARBA" id="ARBA00004141"/>
    </source>
</evidence>
<evidence type="ECO:0000256" key="5">
    <source>
        <dbReference type="ARBA" id="ARBA00022692"/>
    </source>
</evidence>
<organism evidence="14">
    <name type="scientific">Darwinula stevensoni</name>
    <dbReference type="NCBI Taxonomy" id="69355"/>
    <lineage>
        <taxon>Eukaryota</taxon>
        <taxon>Metazoa</taxon>
        <taxon>Ecdysozoa</taxon>
        <taxon>Arthropoda</taxon>
        <taxon>Crustacea</taxon>
        <taxon>Oligostraca</taxon>
        <taxon>Ostracoda</taxon>
        <taxon>Podocopa</taxon>
        <taxon>Podocopida</taxon>
        <taxon>Darwinulocopina</taxon>
        <taxon>Darwinuloidea</taxon>
        <taxon>Darwinulidae</taxon>
        <taxon>Darwinula</taxon>
    </lineage>
</organism>
<dbReference type="Pfam" id="PF00858">
    <property type="entry name" value="ASC"/>
    <property type="match status" value="1"/>
</dbReference>
<keyword evidence="4 12" id="KW-0894">Sodium channel</keyword>
<sequence>MHLPDEMSQNWTKTRAGRRSRRIVSFNTVSPYEIDVSGLHVVIDRGHHVSRRVIWSLVLIVCFALMLAQCLDRLFTYKSGPIAVRLQLVRNESLTFPAISICNKIEGPIRRKASGEAVDSGIRVFEIPWINNRNRDLDYKNRRRKVLATRNLQHHKHYQQRRGTTCQNAGKFAEVYTVTGRCFTFQGNDITLPGVYNGLYLSLLHAERDAKPDQVDGNKSTVVEVWEVVIHDWQEVPTVIALSQRQEILKNLDLRFGVSLRNYRVLSRGSNPCEMDPSYLLSNCQRACYEKELIARVGCRMCNGGKEFRNASLTSIRMVDGRDTTIPAWIPDQCDCPTPCNQDIYSFSIDSRIRTDNVSVSRLYYMDMNYEEIQEEYSYEVFALLCDLGGTLGLLLGASVLTMIQILEWFISMVAAWVLSHRSPVQIPCYTHLAKDDVLLGEYLDDIPVAVEASDDRLIAWKDHFECDISSQIPRSD</sequence>
<name>A0A7R9FQR4_9CRUS</name>
<keyword evidence="5 12" id="KW-0812">Transmembrane</keyword>
<keyword evidence="11 12" id="KW-0407">Ion channel</keyword>
<feature type="transmembrane region" description="Helical" evidence="13">
    <location>
        <begin position="53"/>
        <end position="71"/>
    </location>
</feature>
<keyword evidence="10 12" id="KW-0739">Sodium transport</keyword>
<evidence type="ECO:0000313" key="14">
    <source>
        <dbReference type="EMBL" id="CAD7251443.1"/>
    </source>
</evidence>
<accession>A0A7R9FQR4</accession>
<evidence type="ECO:0000256" key="9">
    <source>
        <dbReference type="ARBA" id="ARBA00023136"/>
    </source>
</evidence>
<evidence type="ECO:0000313" key="15">
    <source>
        <dbReference type="Proteomes" id="UP000677054"/>
    </source>
</evidence>
<keyword evidence="6 13" id="KW-1133">Transmembrane helix</keyword>